<proteinExistence type="predicted"/>
<comment type="caution">
    <text evidence="1">The sequence shown here is derived from an EMBL/GenBank/DDBJ whole genome shotgun (WGS) entry which is preliminary data.</text>
</comment>
<dbReference type="EMBL" id="VSSQ01041269">
    <property type="protein sequence ID" value="MPM94676.1"/>
    <property type="molecule type" value="Genomic_DNA"/>
</dbReference>
<dbReference type="AlphaFoldDB" id="A0A645DZB9"/>
<accession>A0A645DZB9</accession>
<name>A0A645DZB9_9ZZZZ</name>
<sequence length="307" mass="33423">MEEQPFWTTLPSITISGKAVVTPVASLLDGSGDPKEFTPGIAGTDHSLKGGYHLRKLLFDSGWQILEKQETGDVKGRAWCEVGNLDHEGHDRGWRLTLHLETLLKEIQERVITLCDAGWKTIRIVTDHGWILLPGGLPKADLPSYLTETQSGRCASIKAGAVSGQMVYPWYWDSAWDVALAPGISCYRAGEEYQHGGLSLQECLTLQLTIKSSKASTDAFAGSLDLTWKGLRCNVVADGDVFGLFVDIRLEPGLASTSVVTEPKPFKDNGTVSVVVEDEDLDGRAASLLLLDVNKNAVYQMDTYIGG</sequence>
<gene>
    <name evidence="1" type="ORF">SDC9_141824</name>
</gene>
<reference evidence="1" key="1">
    <citation type="submission" date="2019-08" db="EMBL/GenBank/DDBJ databases">
        <authorList>
            <person name="Kucharzyk K."/>
            <person name="Murdoch R.W."/>
            <person name="Higgins S."/>
            <person name="Loffler F."/>
        </authorList>
    </citation>
    <scope>NUCLEOTIDE SEQUENCE</scope>
</reference>
<protein>
    <recommendedName>
        <fullName evidence="2">PglZ domain-containing protein</fullName>
    </recommendedName>
</protein>
<evidence type="ECO:0000313" key="1">
    <source>
        <dbReference type="EMBL" id="MPM94676.1"/>
    </source>
</evidence>
<organism evidence="1">
    <name type="scientific">bioreactor metagenome</name>
    <dbReference type="NCBI Taxonomy" id="1076179"/>
    <lineage>
        <taxon>unclassified sequences</taxon>
        <taxon>metagenomes</taxon>
        <taxon>ecological metagenomes</taxon>
    </lineage>
</organism>
<evidence type="ECO:0008006" key="2">
    <source>
        <dbReference type="Google" id="ProtNLM"/>
    </source>
</evidence>